<dbReference type="InterPro" id="IPR001810">
    <property type="entry name" value="F-box_dom"/>
</dbReference>
<organism evidence="3">
    <name type="scientific">Aegilops tauschii</name>
    <name type="common">Tausch's goatgrass</name>
    <name type="synonym">Aegilops squarrosa</name>
    <dbReference type="NCBI Taxonomy" id="37682"/>
    <lineage>
        <taxon>Eukaryota</taxon>
        <taxon>Viridiplantae</taxon>
        <taxon>Streptophyta</taxon>
        <taxon>Embryophyta</taxon>
        <taxon>Tracheophyta</taxon>
        <taxon>Spermatophyta</taxon>
        <taxon>Magnoliopsida</taxon>
        <taxon>Liliopsida</taxon>
        <taxon>Poales</taxon>
        <taxon>Poaceae</taxon>
        <taxon>BOP clade</taxon>
        <taxon>Pooideae</taxon>
        <taxon>Triticodae</taxon>
        <taxon>Triticeae</taxon>
        <taxon>Triticinae</taxon>
        <taxon>Aegilops</taxon>
    </lineage>
</organism>
<protein>
    <submittedName>
        <fullName evidence="3">Uncharacterized protein</fullName>
    </submittedName>
</protein>
<dbReference type="InterPro" id="IPR013187">
    <property type="entry name" value="F-box-assoc_dom_typ3"/>
</dbReference>
<dbReference type="EnsemblPlants" id="EMT29176">
    <property type="protein sequence ID" value="EMT29176"/>
    <property type="gene ID" value="F775_03318"/>
</dbReference>
<sequence length="214" mass="23720">MPYVPHEVIVSLVLPRLPVASLLRLRFLCKAWRDTIDNDDDFHRRHLRLQSSAVLIALQVPSRAAPHDRSVTTATLYLLEDSQKDAATLVHDMPYYHASPAGVAHDLAHCDGLVLVPTDTKVRVLNPATGCFVTLPWSTHGVRPDGFSYGHQAFGLGHDPSSNTYKVARFFYRSKHDLGMEVFTLGGQHCWRETAARPCTPSSQGEPPSSSRAL</sequence>
<proteinExistence type="predicted"/>
<dbReference type="PANTHER" id="PTHR31111:SF133">
    <property type="entry name" value="OS07G0196600 PROTEIN"/>
    <property type="match status" value="1"/>
</dbReference>
<dbReference type="InterPro" id="IPR036047">
    <property type="entry name" value="F-box-like_dom_sf"/>
</dbReference>
<dbReference type="AlphaFoldDB" id="M8CZ77"/>
<dbReference type="NCBIfam" id="TIGR01640">
    <property type="entry name" value="F_box_assoc_1"/>
    <property type="match status" value="1"/>
</dbReference>
<dbReference type="Pfam" id="PF08268">
    <property type="entry name" value="FBA_3"/>
    <property type="match status" value="1"/>
</dbReference>
<feature type="domain" description="F-box" evidence="1">
    <location>
        <begin position="10"/>
        <end position="41"/>
    </location>
</feature>
<evidence type="ECO:0000259" key="1">
    <source>
        <dbReference type="Pfam" id="PF00646"/>
    </source>
</evidence>
<dbReference type="SUPFAM" id="SSF81383">
    <property type="entry name" value="F-box domain"/>
    <property type="match status" value="1"/>
</dbReference>
<reference evidence="3" key="1">
    <citation type="submission" date="2015-06" db="UniProtKB">
        <authorList>
            <consortium name="EnsemblPlants"/>
        </authorList>
    </citation>
    <scope>IDENTIFICATION</scope>
</reference>
<evidence type="ECO:0000313" key="3">
    <source>
        <dbReference type="EnsemblPlants" id="EMT29176"/>
    </source>
</evidence>
<feature type="domain" description="F-box associated beta-propeller type 3" evidence="2">
    <location>
        <begin position="87"/>
        <end position="195"/>
    </location>
</feature>
<dbReference type="PANTHER" id="PTHR31111">
    <property type="entry name" value="BNAA05G37150D PROTEIN-RELATED"/>
    <property type="match status" value="1"/>
</dbReference>
<evidence type="ECO:0000259" key="2">
    <source>
        <dbReference type="Pfam" id="PF08268"/>
    </source>
</evidence>
<dbReference type="Pfam" id="PF00646">
    <property type="entry name" value="F-box"/>
    <property type="match status" value="1"/>
</dbReference>
<accession>M8CZ77</accession>
<dbReference type="InterPro" id="IPR017451">
    <property type="entry name" value="F-box-assoc_interact_dom"/>
</dbReference>
<name>M8CZ77_AEGTA</name>